<dbReference type="SUPFAM" id="SSF52540">
    <property type="entry name" value="P-loop containing nucleoside triphosphate hydrolases"/>
    <property type="match status" value="1"/>
</dbReference>
<protein>
    <submittedName>
        <fullName evidence="6">ATP-binding protein</fullName>
    </submittedName>
</protein>
<evidence type="ECO:0000259" key="5">
    <source>
        <dbReference type="PROSITE" id="PS50901"/>
    </source>
</evidence>
<feature type="binding site" evidence="3">
    <location>
        <begin position="235"/>
        <end position="242"/>
    </location>
    <ligand>
        <name>ATP</name>
        <dbReference type="ChEBI" id="CHEBI:30616"/>
    </ligand>
</feature>
<feature type="transmembrane region" description="Helical" evidence="4">
    <location>
        <begin position="64"/>
        <end position="86"/>
    </location>
</feature>
<dbReference type="InterPro" id="IPR027417">
    <property type="entry name" value="P-loop_NTPase"/>
</dbReference>
<keyword evidence="4" id="KW-0472">Membrane</keyword>
<dbReference type="OrthoDB" id="9807790at2"/>
<dbReference type="Proteomes" id="UP000260025">
    <property type="component" value="Unassembled WGS sequence"/>
</dbReference>
<dbReference type="InterPro" id="IPR050206">
    <property type="entry name" value="FtsK/SpoIIIE/SftA"/>
</dbReference>
<evidence type="ECO:0000256" key="2">
    <source>
        <dbReference type="ARBA" id="ARBA00022840"/>
    </source>
</evidence>
<dbReference type="InterPro" id="IPR002543">
    <property type="entry name" value="FtsK_dom"/>
</dbReference>
<keyword evidence="4" id="KW-1133">Transmembrane helix</keyword>
<dbReference type="AlphaFoldDB" id="A0A3E2VUU6"/>
<evidence type="ECO:0000313" key="7">
    <source>
        <dbReference type="Proteomes" id="UP000260025"/>
    </source>
</evidence>
<keyword evidence="2 3" id="KW-0067">ATP-binding</keyword>
<sequence length="464" mass="53275">MSILKYKGKRIRASDKSLVYRFCGGSLLFLFVAVILLLNLGQIMRTDWDTFSLIRNDGLALSLSPYNFITIIIATGICILVAFLYYRFCFDRYKQLIHRQKLARMVLENGWYEAVTIQGNSFFTDLQSGKSKEKISYFPRMYYRMEKGLLHIQCEITLGKYQDQLLQLEDKLESGLYCELTDKLLYDGYVEYTLLYDMIANRISIEEVQAENGGLRLMKNLVWEYDALPHALICGGTGGGKTYFILTIIEALLRTNTVLYILDPKNADLADLGTVMDKVYYKKEDMIDCVNGFYDGMVARSEAMKLMPNYKTGQNYAYLGLAPHFFIFDEYVAFMECLTTKESVAILSQLKKIVMLGRQAGYFLILACQRPDAKYFSDGIRDNFNFRVALGRMSELGYGMMFGSDTQKKFFQKRIKGRGYCDVGTSVISEFYTPLVPKEHDFLQTIGTLANVRKAVPEEQPMED</sequence>
<dbReference type="GO" id="GO:0005524">
    <property type="term" value="F:ATP binding"/>
    <property type="evidence" value="ECO:0007669"/>
    <property type="project" value="UniProtKB-UniRule"/>
</dbReference>
<evidence type="ECO:0000256" key="3">
    <source>
        <dbReference type="PROSITE-ProRule" id="PRU00289"/>
    </source>
</evidence>
<feature type="transmembrane region" description="Helical" evidence="4">
    <location>
        <begin position="20"/>
        <end position="44"/>
    </location>
</feature>
<dbReference type="GO" id="GO:0003677">
    <property type="term" value="F:DNA binding"/>
    <property type="evidence" value="ECO:0007669"/>
    <property type="project" value="InterPro"/>
</dbReference>
<dbReference type="Gene3D" id="3.40.50.300">
    <property type="entry name" value="P-loop containing nucleotide triphosphate hydrolases"/>
    <property type="match status" value="1"/>
</dbReference>
<keyword evidence="4" id="KW-0812">Transmembrane</keyword>
<evidence type="ECO:0000256" key="4">
    <source>
        <dbReference type="SAM" id="Phobius"/>
    </source>
</evidence>
<accession>A0A3E2VUU6</accession>
<evidence type="ECO:0000313" key="6">
    <source>
        <dbReference type="EMBL" id="RGC14953.1"/>
    </source>
</evidence>
<dbReference type="EMBL" id="QVEV01000016">
    <property type="protein sequence ID" value="RGC14953.1"/>
    <property type="molecule type" value="Genomic_DNA"/>
</dbReference>
<dbReference type="PANTHER" id="PTHR22683">
    <property type="entry name" value="SPORULATION PROTEIN RELATED"/>
    <property type="match status" value="1"/>
</dbReference>
<dbReference type="RefSeq" id="WP_117443316.1">
    <property type="nucleotide sequence ID" value="NZ_JAJFEN010000005.1"/>
</dbReference>
<reference evidence="6 7" key="1">
    <citation type="submission" date="2018-08" db="EMBL/GenBank/DDBJ databases">
        <title>A genome reference for cultivated species of the human gut microbiota.</title>
        <authorList>
            <person name="Zou Y."/>
            <person name="Xue W."/>
            <person name="Luo G."/>
        </authorList>
    </citation>
    <scope>NUCLEOTIDE SEQUENCE [LARGE SCALE GENOMIC DNA]</scope>
    <source>
        <strain evidence="6 7">OF01-2LB</strain>
    </source>
</reference>
<name>A0A3E2VUU6_CLOIN</name>
<proteinExistence type="predicted"/>
<dbReference type="PROSITE" id="PS50901">
    <property type="entry name" value="FTSK"/>
    <property type="match status" value="1"/>
</dbReference>
<keyword evidence="1 3" id="KW-0547">Nucleotide-binding</keyword>
<gene>
    <name evidence="6" type="ORF">DXA38_11675</name>
</gene>
<feature type="domain" description="FtsK" evidence="5">
    <location>
        <begin position="218"/>
        <end position="399"/>
    </location>
</feature>
<dbReference type="PANTHER" id="PTHR22683:SF47">
    <property type="entry name" value="FTSK DOMAIN-CONTAINING PROTEIN YDCQ"/>
    <property type="match status" value="1"/>
</dbReference>
<organism evidence="6 7">
    <name type="scientific">Clostridium innocuum</name>
    <dbReference type="NCBI Taxonomy" id="1522"/>
    <lineage>
        <taxon>Bacteria</taxon>
        <taxon>Bacillati</taxon>
        <taxon>Bacillota</taxon>
        <taxon>Clostridia</taxon>
        <taxon>Eubacteriales</taxon>
        <taxon>Clostridiaceae</taxon>
        <taxon>Clostridium</taxon>
    </lineage>
</organism>
<evidence type="ECO:0000256" key="1">
    <source>
        <dbReference type="ARBA" id="ARBA00022741"/>
    </source>
</evidence>
<comment type="caution">
    <text evidence="6">The sequence shown here is derived from an EMBL/GenBank/DDBJ whole genome shotgun (WGS) entry which is preliminary data.</text>
</comment>